<dbReference type="GeneID" id="84232758"/>
<dbReference type="PANTHER" id="PTHR38037:SF1">
    <property type="entry name" value="ATP-DEPENDENT ZINC PROTEASE DOMAIN-CONTAINING PROTEIN-RELATED"/>
    <property type="match status" value="1"/>
</dbReference>
<reference evidence="2 3" key="1">
    <citation type="submission" date="2023-08" db="EMBL/GenBank/DDBJ databases">
        <title>Methanolobus mangrovi sp. nov. and Methanolobus sediminis sp. nov, two novel methylotrophic methanogens isolated from mangrove sediments in China.</title>
        <authorList>
            <person name="Zhou J."/>
        </authorList>
    </citation>
    <scope>NUCLEOTIDE SEQUENCE [LARGE SCALE GENOMIC DNA]</scope>
    <source>
        <strain evidence="2 3">FTZ6</strain>
    </source>
</reference>
<evidence type="ECO:0000313" key="3">
    <source>
        <dbReference type="Proteomes" id="UP001182908"/>
    </source>
</evidence>
<dbReference type="KEGG" id="mseb:RE474_08535"/>
<gene>
    <name evidence="2" type="ORF">RE474_08535</name>
</gene>
<dbReference type="InterPro" id="IPR021109">
    <property type="entry name" value="Peptidase_aspartic_dom_sf"/>
</dbReference>
<name>A0AA51UIE9_9EURY</name>
<dbReference type="PANTHER" id="PTHR38037">
    <property type="entry name" value="ZN_PROTEASE DOMAIN-CONTAINING PROTEIN"/>
    <property type="match status" value="1"/>
</dbReference>
<organism evidence="2 3">
    <name type="scientific">Methanolobus sediminis</name>
    <dbReference type="NCBI Taxonomy" id="3072978"/>
    <lineage>
        <taxon>Archaea</taxon>
        <taxon>Methanobacteriati</taxon>
        <taxon>Methanobacteriota</taxon>
        <taxon>Stenosarchaea group</taxon>
        <taxon>Methanomicrobia</taxon>
        <taxon>Methanosarcinales</taxon>
        <taxon>Methanosarcinaceae</taxon>
        <taxon>Methanolobus</taxon>
    </lineage>
</organism>
<sequence length="155" mass="17614">MKKNEQLMTLGWREWVALPELGLPAIKAKVDTGARTSALHAFEIDRYTENSVDMVRFLLHPIQKNQDFVIECTAPLKDKRLVSDSGGHREMRFVIETLIVIGTYSYPIELTLTDRDTMRFKMLLGRTALENRAVVDPAASFKCGKKNAKLVYGLK</sequence>
<dbReference type="RefSeq" id="WP_309309958.1">
    <property type="nucleotide sequence ID" value="NZ_CP133592.1"/>
</dbReference>
<accession>A0AA51UIE9</accession>
<dbReference type="AlphaFoldDB" id="A0AA51UIE9"/>
<protein>
    <submittedName>
        <fullName evidence="2">RimK/LysX family protein</fullName>
    </submittedName>
</protein>
<dbReference type="Gene3D" id="2.40.70.10">
    <property type="entry name" value="Acid Proteases"/>
    <property type="match status" value="1"/>
</dbReference>
<dbReference type="SUPFAM" id="SSF50630">
    <property type="entry name" value="Acid proteases"/>
    <property type="match status" value="1"/>
</dbReference>
<evidence type="ECO:0000259" key="1">
    <source>
        <dbReference type="Pfam" id="PF05618"/>
    </source>
</evidence>
<feature type="domain" description="Retropepsin-like aspartic endopeptidase" evidence="1">
    <location>
        <begin position="10"/>
        <end position="141"/>
    </location>
</feature>
<dbReference type="InterPro" id="IPR008503">
    <property type="entry name" value="Asp_endopeptidase"/>
</dbReference>
<keyword evidence="3" id="KW-1185">Reference proteome</keyword>
<evidence type="ECO:0000313" key="2">
    <source>
        <dbReference type="EMBL" id="WMW24143.1"/>
    </source>
</evidence>
<dbReference type="EMBL" id="CP133592">
    <property type="protein sequence ID" value="WMW24143.1"/>
    <property type="molecule type" value="Genomic_DNA"/>
</dbReference>
<dbReference type="Proteomes" id="UP001182908">
    <property type="component" value="Chromosome"/>
</dbReference>
<proteinExistence type="predicted"/>
<dbReference type="Pfam" id="PF05618">
    <property type="entry name" value="Zn_protease"/>
    <property type="match status" value="1"/>
</dbReference>